<proteinExistence type="predicted"/>
<name>A0ABR8PJC6_9BACL</name>
<dbReference type="PANTHER" id="PTHR11735">
    <property type="entry name" value="TRNA N6-ADENOSINE THREONYLCARBAMOYLTRANSFERASE"/>
    <property type="match status" value="1"/>
</dbReference>
<dbReference type="CDD" id="cd24032">
    <property type="entry name" value="ASKHA_NBD_TsaB"/>
    <property type="match status" value="1"/>
</dbReference>
<comment type="caution">
    <text evidence="2">The sequence shown here is derived from an EMBL/GenBank/DDBJ whole genome shotgun (WGS) entry which is preliminary data.</text>
</comment>
<reference evidence="2 3" key="1">
    <citation type="submission" date="2020-08" db="EMBL/GenBank/DDBJ databases">
        <title>A Genomic Blueprint of the Chicken Gut Microbiome.</title>
        <authorList>
            <person name="Gilroy R."/>
            <person name="Ravi A."/>
            <person name="Getino M."/>
            <person name="Pursley I."/>
            <person name="Horton D.L."/>
            <person name="Alikhan N.-F."/>
            <person name="Baker D."/>
            <person name="Gharbi K."/>
            <person name="Hall N."/>
            <person name="Watson M."/>
            <person name="Adriaenssens E.M."/>
            <person name="Foster-Nyarko E."/>
            <person name="Jarju S."/>
            <person name="Secka A."/>
            <person name="Antonio M."/>
            <person name="Oren A."/>
            <person name="Chaudhuri R."/>
            <person name="La Ragione R.M."/>
            <person name="Hildebrand F."/>
            <person name="Pallen M.J."/>
        </authorList>
    </citation>
    <scope>NUCLEOTIDE SEQUENCE [LARGE SCALE GENOMIC DNA]</scope>
    <source>
        <strain evidence="2 3">Sa3CUA8</strain>
    </source>
</reference>
<evidence type="ECO:0000259" key="1">
    <source>
        <dbReference type="Pfam" id="PF00814"/>
    </source>
</evidence>
<feature type="domain" description="Gcp-like" evidence="1">
    <location>
        <begin position="32"/>
        <end position="225"/>
    </location>
</feature>
<dbReference type="Pfam" id="PF00814">
    <property type="entry name" value="TsaD"/>
    <property type="match status" value="1"/>
</dbReference>
<dbReference type="InterPro" id="IPR022496">
    <property type="entry name" value="T6A_TsaB"/>
</dbReference>
<gene>
    <name evidence="2" type="primary">tsaB</name>
    <name evidence="2" type="ORF">H9659_07995</name>
</gene>
<dbReference type="Gene3D" id="3.30.420.40">
    <property type="match status" value="2"/>
</dbReference>
<dbReference type="InterPro" id="IPR043129">
    <property type="entry name" value="ATPase_NBD"/>
</dbReference>
<sequence>MIWLGIDTANSPLSVALVKDGRILCEQTSTFAQTHSIQAMPAIERLLSEASLRPADLEAIAVSEGPGSYTGVRIGVTLAKTLAWTLKIPLVGVSSLEVIAANGVPFEGVICPLFDARRENVYCGLYKSKGERLHRIWEDRHGALEQFLEDVACIDQPVLFIGTDVEIHKAAISARLGDQAIFAPFPQQLPRASQLISLAEQRIPASDIHQFVPNYRRIPEAEANWMKEQKQVKSHD</sequence>
<keyword evidence="3" id="KW-1185">Reference proteome</keyword>
<dbReference type="Proteomes" id="UP000659496">
    <property type="component" value="Unassembled WGS sequence"/>
</dbReference>
<dbReference type="RefSeq" id="WP_191689403.1">
    <property type="nucleotide sequence ID" value="NZ_JACSQY010000004.1"/>
</dbReference>
<dbReference type="SUPFAM" id="SSF53067">
    <property type="entry name" value="Actin-like ATPase domain"/>
    <property type="match status" value="2"/>
</dbReference>
<accession>A0ABR8PJC6</accession>
<evidence type="ECO:0000313" key="3">
    <source>
        <dbReference type="Proteomes" id="UP000659496"/>
    </source>
</evidence>
<dbReference type="InterPro" id="IPR000905">
    <property type="entry name" value="Gcp-like_dom"/>
</dbReference>
<dbReference type="EMBL" id="JACSQY010000004">
    <property type="protein sequence ID" value="MBD7908268.1"/>
    <property type="molecule type" value="Genomic_DNA"/>
</dbReference>
<dbReference type="NCBIfam" id="TIGR03725">
    <property type="entry name" value="T6A_YeaZ"/>
    <property type="match status" value="1"/>
</dbReference>
<evidence type="ECO:0000313" key="2">
    <source>
        <dbReference type="EMBL" id="MBD7908268.1"/>
    </source>
</evidence>
<dbReference type="PANTHER" id="PTHR11735:SF11">
    <property type="entry name" value="TRNA THREONYLCARBAMOYLADENOSINE BIOSYNTHESIS PROTEIN TSAB"/>
    <property type="match status" value="1"/>
</dbReference>
<protein>
    <submittedName>
        <fullName evidence="2">tRNA (Adenosine(37)-N6)-threonylcarbamoyltransferase complex dimerization subunit type 1 TsaB</fullName>
    </submittedName>
</protein>
<organism evidence="2 3">
    <name type="scientific">Sporosarcina gallistercoris</name>
    <dbReference type="NCBI Taxonomy" id="2762245"/>
    <lineage>
        <taxon>Bacteria</taxon>
        <taxon>Bacillati</taxon>
        <taxon>Bacillota</taxon>
        <taxon>Bacilli</taxon>
        <taxon>Bacillales</taxon>
        <taxon>Caryophanaceae</taxon>
        <taxon>Sporosarcina</taxon>
    </lineage>
</organism>